<protein>
    <submittedName>
        <fullName evidence="1">Uncharacterized protein</fullName>
    </submittedName>
</protein>
<dbReference type="RefSeq" id="WP_013931491.1">
    <property type="nucleotide sequence ID" value="NC_015707.1"/>
</dbReference>
<accession>F7YWS5</accession>
<organism evidence="1 2">
    <name type="scientific">Pseudothermotoga thermarum DSM 5069</name>
    <dbReference type="NCBI Taxonomy" id="688269"/>
    <lineage>
        <taxon>Bacteria</taxon>
        <taxon>Thermotogati</taxon>
        <taxon>Thermotogota</taxon>
        <taxon>Thermotogae</taxon>
        <taxon>Thermotogales</taxon>
        <taxon>Thermotogaceae</taxon>
        <taxon>Pseudothermotoga</taxon>
    </lineage>
</organism>
<dbReference type="Proteomes" id="UP000006804">
    <property type="component" value="Chromosome"/>
</dbReference>
<name>F7YWS5_9THEM</name>
<gene>
    <name evidence="1" type="ORF">Theth_0166</name>
</gene>
<dbReference type="EMBL" id="CP002351">
    <property type="protein sequence ID" value="AEH50268.1"/>
    <property type="molecule type" value="Genomic_DNA"/>
</dbReference>
<reference evidence="1 2" key="1">
    <citation type="submission" date="2010-11" db="EMBL/GenBank/DDBJ databases">
        <title>The complete genome of Thermotoga thermarum DSM 5069.</title>
        <authorList>
            <consortium name="US DOE Joint Genome Institute (JGI-PGF)"/>
            <person name="Lucas S."/>
            <person name="Copeland A."/>
            <person name="Lapidus A."/>
            <person name="Bruce D."/>
            <person name="Goodwin L."/>
            <person name="Pitluck S."/>
            <person name="Kyrpides N."/>
            <person name="Mavromatis K."/>
            <person name="Ivanova N."/>
            <person name="Zeytun A."/>
            <person name="Brettin T."/>
            <person name="Detter J.C."/>
            <person name="Tapia R."/>
            <person name="Han C."/>
            <person name="Land M."/>
            <person name="Hauser L."/>
            <person name="Markowitz V."/>
            <person name="Cheng J.-F."/>
            <person name="Hugenholtz P."/>
            <person name="Woyke T."/>
            <person name="Wu D."/>
            <person name="Spring S."/>
            <person name="Schroeder M."/>
            <person name="Brambilla E."/>
            <person name="Klenk H.-P."/>
            <person name="Eisen J.A."/>
        </authorList>
    </citation>
    <scope>NUCLEOTIDE SEQUENCE [LARGE SCALE GENOMIC DNA]</scope>
    <source>
        <strain evidence="1 2">DSM 5069</strain>
    </source>
</reference>
<dbReference type="AlphaFoldDB" id="F7YWS5"/>
<sequence length="148" mass="17285">MANLTEKEVYERSILSFISQLSSIESVVQLPIKVIVEIKGNFSSEFIAGLNDILKSRENFHGLVDENECEVNLVLEYGYGFPYVVKIVSNSDEKNYQSKIGNLNRYVMDILYLMHISRMLYKDFQMEMIMMQKLQQGLEKEFTDFDEI</sequence>
<dbReference type="PATRIC" id="fig|688269.3.peg.169"/>
<evidence type="ECO:0000313" key="1">
    <source>
        <dbReference type="EMBL" id="AEH50268.1"/>
    </source>
</evidence>
<dbReference type="KEGG" id="tta:Theth_0166"/>
<keyword evidence="2" id="KW-1185">Reference proteome</keyword>
<proteinExistence type="predicted"/>
<evidence type="ECO:0000313" key="2">
    <source>
        <dbReference type="Proteomes" id="UP000006804"/>
    </source>
</evidence>
<dbReference type="HOGENOM" id="CLU_1757280_0_0_0"/>
<dbReference type="STRING" id="688269.Theth_0166"/>